<feature type="non-terminal residue" evidence="3">
    <location>
        <position position="405"/>
    </location>
</feature>
<feature type="compositionally biased region" description="Polar residues" evidence="2">
    <location>
        <begin position="265"/>
        <end position="275"/>
    </location>
</feature>
<reference evidence="3 4" key="1">
    <citation type="submission" date="2016-03" db="EMBL/GenBank/DDBJ databases">
        <title>EvidentialGene: Evidence-directed Construction of Genes on Genomes.</title>
        <authorList>
            <person name="Gilbert D.G."/>
            <person name="Choi J.-H."/>
            <person name="Mockaitis K."/>
            <person name="Colbourne J."/>
            <person name="Pfrender M."/>
        </authorList>
    </citation>
    <scope>NUCLEOTIDE SEQUENCE [LARGE SCALE GENOMIC DNA]</scope>
    <source>
        <strain evidence="3 4">Xinb3</strain>
        <tissue evidence="3">Complete organism</tissue>
    </source>
</reference>
<name>A0A164L0J5_9CRUS</name>
<evidence type="ECO:0000313" key="3">
    <source>
        <dbReference type="EMBL" id="KZS03694.1"/>
    </source>
</evidence>
<feature type="coiled-coil region" evidence="1">
    <location>
        <begin position="126"/>
        <end position="188"/>
    </location>
</feature>
<protein>
    <submittedName>
        <fullName evidence="3">Uncharacterized protein</fullName>
    </submittedName>
</protein>
<dbReference type="Proteomes" id="UP000076858">
    <property type="component" value="Unassembled WGS sequence"/>
</dbReference>
<evidence type="ECO:0000256" key="1">
    <source>
        <dbReference type="SAM" id="Coils"/>
    </source>
</evidence>
<feature type="region of interest" description="Disordered" evidence="2">
    <location>
        <begin position="250"/>
        <end position="281"/>
    </location>
</feature>
<sequence length="405" mass="45709">MANDAFPLEAIQEKEPEEELEEWQTTNDPAELKHYRTQAKRIHTKSLNQALLAVRMLEDVDTVNVYRVGLVRAYDIVERIHRRYVEVCMFDGEELDRETSCGIDISIKHSKALADMANYLDSGQARARSVAEAERLEKEMQLKIQQERAEALQQAEEDESMQQLEIARKAEERRVEAARKERQLQMELEKQRYTGSLLRKQLADELAVAEEIDEMETSGFDKTDVCKPSAVPSHPPVTLIPNFRIPCGTASSTQPCSQYEPAASEQPSTSDQPSLSIPKLNANASSYVPPNVFNQTNPSIAQQFTSSARPSLIQTTTTSAPPVHNRVTQQTFPPQIPVHAPQPTVYSPDAWIFAVNRHDAPPTFRLSSRPPKAEPPKFDGNPINWPMFIQSFKVKIHDTCFSNAE</sequence>
<dbReference type="EMBL" id="LRGB01003218">
    <property type="protein sequence ID" value="KZS03694.1"/>
    <property type="molecule type" value="Genomic_DNA"/>
</dbReference>
<comment type="caution">
    <text evidence="3">The sequence shown here is derived from an EMBL/GenBank/DDBJ whole genome shotgun (WGS) entry which is preliminary data.</text>
</comment>
<keyword evidence="4" id="KW-1185">Reference proteome</keyword>
<gene>
    <name evidence="3" type="ORF">APZ42_033538</name>
</gene>
<feature type="region of interest" description="Disordered" evidence="2">
    <location>
        <begin position="1"/>
        <end position="26"/>
    </location>
</feature>
<accession>A0A164L0J5</accession>
<dbReference type="OrthoDB" id="6346377at2759"/>
<evidence type="ECO:0000313" key="4">
    <source>
        <dbReference type="Proteomes" id="UP000076858"/>
    </source>
</evidence>
<keyword evidence="1" id="KW-0175">Coiled coil</keyword>
<proteinExistence type="predicted"/>
<organism evidence="3 4">
    <name type="scientific">Daphnia magna</name>
    <dbReference type="NCBI Taxonomy" id="35525"/>
    <lineage>
        <taxon>Eukaryota</taxon>
        <taxon>Metazoa</taxon>
        <taxon>Ecdysozoa</taxon>
        <taxon>Arthropoda</taxon>
        <taxon>Crustacea</taxon>
        <taxon>Branchiopoda</taxon>
        <taxon>Diplostraca</taxon>
        <taxon>Cladocera</taxon>
        <taxon>Anomopoda</taxon>
        <taxon>Daphniidae</taxon>
        <taxon>Daphnia</taxon>
    </lineage>
</organism>
<dbReference type="AlphaFoldDB" id="A0A164L0J5"/>
<evidence type="ECO:0000256" key="2">
    <source>
        <dbReference type="SAM" id="MobiDB-lite"/>
    </source>
</evidence>